<dbReference type="InterPro" id="IPR015919">
    <property type="entry name" value="Cadherin-like_sf"/>
</dbReference>
<dbReference type="Gene3D" id="2.40.128.130">
    <property type="entry name" value="Autotransporter beta-domain"/>
    <property type="match status" value="1"/>
</dbReference>
<dbReference type="InterPro" id="IPR005546">
    <property type="entry name" value="Autotransporte_beta"/>
</dbReference>
<sequence>MARHVSGLLKAVCFLFVFAVLFAVTLSSARALSTACTALNAASPVSSGLSTYNASSFSADETLTVSFTDSGAGTGGLPMNADTVIMQSRDFSQHYLMHYSSDGNAGSFSTTLTGAQLTAGGLWLKVSTANGFISPVTVSCTAAATLSSDATLSGLSFSGGALSPGFSASNTSYHATVDYAVSSVTLTPVTTHNASTVTVNGNVVSSGSASPSVNLSVGTNTLTIVVTAEDGTTKNYSVVIQRNEQTPVAGNVSAQVASNSQNNPIALALSGGTATAVNLVSPPQHGTLMISGTTVTYTPLAGYSGSDSFTYNASNSAGTSANATASLTITAPAAVTISPASGALTPATVGSAWSQNVSVTGGTAPYIWTAHGLPAGITQNSATGALSGTPTTSGSFSISLTAQDAAGVSSTVTYTLVVSNGAPPDATLVMTPAAGALPSGTVGTALSQTFAVNGGAAPYRWQLSGSLPAGLTFSGGLLKGTPGVAGDSAFTLSVTDANGTTVHAAYTLRINAAAAQAVDQSASLSAGRVTRVSLTRGATGGPFTGARLLAPPDKRQGTASIQPQGGDYELTFTAAPQASGTVVLRYVLLSASGITSPATITFSIASRPDPSKDASVTGTVSAQYQAAQNFARAQIRNFNDRLEQLHGSEDVPSSLNGVHFALPSSPAERGLDTDLWNAALQQQAQLDAQNSLPPALPFGMQTPGQRLSYWTGGYVDFGRDKDATMRLSHTLVGVSTGVDYRFTPTVTAGVGMGFGRDVSDIGDTGTRSNGRSLSTALYASYHPDAVFVDGLLGYSRLDFDSKRHVSETDVYARGSRAGSQVFVALTSGYEFRLPQSLVSPYGRVQISKTHLESYSESDAGMYNLAFAPQRFSQVTGSAGLRAEHRVPVSWGDLRLQSRVEYSRLMNDTGSARVGYADTGNDTWRLSLYEQNRQTLALGVGLDMALPNGVTPGLAYQGTLGLDDRGSRAQTIMARMNVAF</sequence>
<name>A0A222ZCR7_CROSK</name>
<dbReference type="Gene3D" id="2.60.40.10">
    <property type="entry name" value="Immunoglobulins"/>
    <property type="match status" value="2"/>
</dbReference>
<dbReference type="InterPro" id="IPR025883">
    <property type="entry name" value="Cadherin-like_domain"/>
</dbReference>
<geneLocation type="plasmid" evidence="1">
    <name>p505108-T6SS</name>
</geneLocation>
<dbReference type="InterPro" id="IPR036709">
    <property type="entry name" value="Autotransporte_beta_dom_sf"/>
</dbReference>
<dbReference type="EMBL" id="KY978630">
    <property type="protein sequence ID" value="ASR82266.1"/>
    <property type="molecule type" value="Genomic_DNA"/>
</dbReference>
<dbReference type="Gene3D" id="2.60.40.3440">
    <property type="match status" value="1"/>
</dbReference>
<dbReference type="SUPFAM" id="SSF49313">
    <property type="entry name" value="Cadherin-like"/>
    <property type="match status" value="2"/>
</dbReference>
<dbReference type="Pfam" id="PF03797">
    <property type="entry name" value="Autotransporter"/>
    <property type="match status" value="1"/>
</dbReference>
<dbReference type="PANTHER" id="PTHR37494:SF1">
    <property type="entry name" value="STAPHYLOCOCCUS AUREUS SURFACE PROTEIN A"/>
    <property type="match status" value="1"/>
</dbReference>
<accession>A0A222ZCR7</accession>
<reference evidence="1" key="2">
    <citation type="submission" date="2019-05" db="EMBL/GenBank/DDBJ databases">
        <authorList>
            <person name="Shi L."/>
            <person name="Feng J."/>
            <person name="Zhang D."/>
            <person name="Zhou D."/>
        </authorList>
    </citation>
    <scope>NUCLEOTIDE SEQUENCE</scope>
    <source>
        <strain evidence="1">505108</strain>
        <plasmid evidence="1">p505108-T6SS</plasmid>
    </source>
</reference>
<protein>
    <submittedName>
        <fullName evidence="1">Uncharacterized protein</fullName>
    </submittedName>
</protein>
<dbReference type="GO" id="GO:0016020">
    <property type="term" value="C:membrane"/>
    <property type="evidence" value="ECO:0007669"/>
    <property type="project" value="InterPro"/>
</dbReference>
<dbReference type="Pfam" id="PF17963">
    <property type="entry name" value="Big_9"/>
    <property type="match status" value="1"/>
</dbReference>
<dbReference type="GO" id="GO:0005509">
    <property type="term" value="F:calcium ion binding"/>
    <property type="evidence" value="ECO:0007669"/>
    <property type="project" value="InterPro"/>
</dbReference>
<dbReference type="SUPFAM" id="SSF103515">
    <property type="entry name" value="Autotransporter"/>
    <property type="match status" value="1"/>
</dbReference>
<organism evidence="1">
    <name type="scientific">Cronobacter sakazakii</name>
    <name type="common">Enterobacter sakazakii</name>
    <dbReference type="NCBI Taxonomy" id="28141"/>
    <lineage>
        <taxon>Bacteria</taxon>
        <taxon>Pseudomonadati</taxon>
        <taxon>Pseudomonadota</taxon>
        <taxon>Gammaproteobacteria</taxon>
        <taxon>Enterobacterales</taxon>
        <taxon>Enterobacteriaceae</taxon>
        <taxon>Cronobacter</taxon>
    </lineage>
</organism>
<dbReference type="Pfam" id="PF05345">
    <property type="entry name" value="He_PIG"/>
    <property type="match status" value="2"/>
</dbReference>
<dbReference type="AlphaFoldDB" id="A0A222ZCR7"/>
<proteinExistence type="predicted"/>
<dbReference type="InterPro" id="IPR013783">
    <property type="entry name" value="Ig-like_fold"/>
</dbReference>
<dbReference type="RefSeq" id="WP_011999016.1">
    <property type="nucleotide sequence ID" value="NZ_CABMLV010000002.1"/>
</dbReference>
<reference evidence="1" key="1">
    <citation type="journal article" date="2018" name="Virulence">
        <title>Co-occurrence of 3 different resistance plasmids in a multi-drug resistant Cronobacter sakazakii isolate causing neonatal infections.</title>
        <authorList>
            <person name="Shi L."/>
            <person name="Liang Q."/>
            <person name="Zhan Z."/>
            <person name="Feng J."/>
            <person name="Zhao Y."/>
            <person name="Chen Y."/>
            <person name="Huang M."/>
            <person name="Tong Y."/>
            <person name="Wu W."/>
            <person name="Chen W."/>
            <person name="Li X."/>
            <person name="Yin Z."/>
            <person name="Wang J."/>
            <person name="Zhou D."/>
        </authorList>
    </citation>
    <scope>NUCLEOTIDE SEQUENCE</scope>
    <source>
        <strain evidence="1">505108</strain>
        <plasmid evidence="1">p505108-T6SS</plasmid>
    </source>
</reference>
<dbReference type="Pfam" id="PF12733">
    <property type="entry name" value="Cadherin-like"/>
    <property type="match status" value="1"/>
</dbReference>
<dbReference type="PANTHER" id="PTHR37494">
    <property type="entry name" value="HEMAGGLUTININ"/>
    <property type="match status" value="1"/>
</dbReference>
<keyword evidence="1" id="KW-0614">Plasmid</keyword>
<dbReference type="PROSITE" id="PS51208">
    <property type="entry name" value="AUTOTRANSPORTER"/>
    <property type="match status" value="1"/>
</dbReference>
<evidence type="ECO:0000313" key="1">
    <source>
        <dbReference type="EMBL" id="ASR82266.1"/>
    </source>
</evidence>
<dbReference type="SMART" id="SM00869">
    <property type="entry name" value="Autotransporter"/>
    <property type="match status" value="1"/>
</dbReference>